<proteinExistence type="predicted"/>
<dbReference type="EMBL" id="CAAGRJ010022880">
    <property type="protein sequence ID" value="VFV36474.1"/>
    <property type="molecule type" value="Genomic_DNA"/>
</dbReference>
<dbReference type="AlphaFoldDB" id="A0A485NWI8"/>
<accession>A0A485NWI8</accession>
<sequence length="80" mass="9332">MASRPKWHALDEEEEEDEVEDEDKDDKDSDEEEDEDDESVDEEVNVEFEVYSISDNDYVRIKKLTAAAFPEGSCEHCRTN</sequence>
<feature type="compositionally biased region" description="Acidic residues" evidence="1">
    <location>
        <begin position="11"/>
        <end position="44"/>
    </location>
</feature>
<feature type="region of interest" description="Disordered" evidence="1">
    <location>
        <begin position="1"/>
        <end position="44"/>
    </location>
</feature>
<name>A0A485NWI8_LYNPA</name>
<gene>
    <name evidence="2" type="ORF">LYPA_23C017275</name>
</gene>
<protein>
    <submittedName>
        <fullName evidence="2">Brca2 and cdkn1a-interacting</fullName>
    </submittedName>
</protein>
<evidence type="ECO:0000256" key="1">
    <source>
        <dbReference type="SAM" id="MobiDB-lite"/>
    </source>
</evidence>
<dbReference type="Proteomes" id="UP000386466">
    <property type="component" value="Unassembled WGS sequence"/>
</dbReference>
<evidence type="ECO:0000313" key="3">
    <source>
        <dbReference type="Proteomes" id="UP000386466"/>
    </source>
</evidence>
<reference evidence="2 3" key="1">
    <citation type="submission" date="2019-01" db="EMBL/GenBank/DDBJ databases">
        <authorList>
            <person name="Alioto T."/>
            <person name="Alioto T."/>
        </authorList>
    </citation>
    <scope>NUCLEOTIDE SEQUENCE [LARGE SCALE GENOMIC DNA]</scope>
</reference>
<organism evidence="2 3">
    <name type="scientific">Lynx pardinus</name>
    <name type="common">Iberian lynx</name>
    <name type="synonym">Felis pardina</name>
    <dbReference type="NCBI Taxonomy" id="191816"/>
    <lineage>
        <taxon>Eukaryota</taxon>
        <taxon>Metazoa</taxon>
        <taxon>Chordata</taxon>
        <taxon>Craniata</taxon>
        <taxon>Vertebrata</taxon>
        <taxon>Euteleostomi</taxon>
        <taxon>Mammalia</taxon>
        <taxon>Eutheria</taxon>
        <taxon>Laurasiatheria</taxon>
        <taxon>Carnivora</taxon>
        <taxon>Feliformia</taxon>
        <taxon>Felidae</taxon>
        <taxon>Felinae</taxon>
        <taxon>Lynx</taxon>
    </lineage>
</organism>
<keyword evidence="3" id="KW-1185">Reference proteome</keyword>
<evidence type="ECO:0000313" key="2">
    <source>
        <dbReference type="EMBL" id="VFV36474.1"/>
    </source>
</evidence>